<dbReference type="Proteomes" id="UP000199687">
    <property type="component" value="Unassembled WGS sequence"/>
</dbReference>
<evidence type="ECO:0000313" key="2">
    <source>
        <dbReference type="EMBL" id="SER56674.1"/>
    </source>
</evidence>
<evidence type="ECO:0000313" key="3">
    <source>
        <dbReference type="Proteomes" id="UP000199687"/>
    </source>
</evidence>
<organism evidence="2 3">
    <name type="scientific">Gracilibacillus ureilyticus</name>
    <dbReference type="NCBI Taxonomy" id="531814"/>
    <lineage>
        <taxon>Bacteria</taxon>
        <taxon>Bacillati</taxon>
        <taxon>Bacillota</taxon>
        <taxon>Bacilli</taxon>
        <taxon>Bacillales</taxon>
        <taxon>Bacillaceae</taxon>
        <taxon>Gracilibacillus</taxon>
    </lineage>
</organism>
<feature type="domain" description="DUF4097" evidence="1">
    <location>
        <begin position="45"/>
        <end position="282"/>
    </location>
</feature>
<dbReference type="PANTHER" id="PTHR34094:SF1">
    <property type="entry name" value="PROTEIN FAM185A"/>
    <property type="match status" value="1"/>
</dbReference>
<gene>
    <name evidence="2" type="ORF">SAMN04487944_10669</name>
</gene>
<protein>
    <submittedName>
        <fullName evidence="2">DUF4097 and DUF4098 domain-containing protein YvlB</fullName>
    </submittedName>
</protein>
<name>A0A1H9Q8A4_9BACI</name>
<dbReference type="PANTHER" id="PTHR34094">
    <property type="match status" value="1"/>
</dbReference>
<proteinExistence type="predicted"/>
<dbReference type="OrthoDB" id="2588856at2"/>
<dbReference type="AlphaFoldDB" id="A0A1H9Q8A4"/>
<dbReference type="EMBL" id="FOGL01000006">
    <property type="protein sequence ID" value="SER56674.1"/>
    <property type="molecule type" value="Genomic_DNA"/>
</dbReference>
<sequence>MKRLRMLITVALLLIVIGGVGSIFAYRMSASAETIITEEVNGQNISSIELDVENEQVEVIPTDDDTIRIELEENQNQSNVQLTVEEDVDTLKIATSDKNFKLFSFEFFNWNRDLKIYVPVKNYHSLHIEIGNGSIQMSDLSVNQLYVNTSNGKIDLADLETEQSEIGTNNGKIKLKNVITETIQVSAHNGKIEMEQISGEVTGETKNGAISFITDDLDRPIDLQSHNGSIRVETDNKPTNVTFNTKAHNGEITIFNNSDTSNIIGNGENLINLSTHNGSITVSK</sequence>
<keyword evidence="3" id="KW-1185">Reference proteome</keyword>
<dbReference type="STRING" id="531814.SAMN04487944_10669"/>
<evidence type="ECO:0000259" key="1">
    <source>
        <dbReference type="Pfam" id="PF13349"/>
    </source>
</evidence>
<dbReference type="InterPro" id="IPR025164">
    <property type="entry name" value="Toastrack_DUF4097"/>
</dbReference>
<accession>A0A1H9Q8A4</accession>
<dbReference type="RefSeq" id="WP_089740313.1">
    <property type="nucleotide sequence ID" value="NZ_FOGL01000006.1"/>
</dbReference>
<reference evidence="2 3" key="1">
    <citation type="submission" date="2016-10" db="EMBL/GenBank/DDBJ databases">
        <authorList>
            <person name="de Groot N.N."/>
        </authorList>
    </citation>
    <scope>NUCLEOTIDE SEQUENCE [LARGE SCALE GENOMIC DNA]</scope>
    <source>
        <strain evidence="2 3">CGMCC 1.7727</strain>
    </source>
</reference>
<dbReference type="Pfam" id="PF13349">
    <property type="entry name" value="DUF4097"/>
    <property type="match status" value="1"/>
</dbReference>